<evidence type="ECO:0000313" key="3">
    <source>
        <dbReference type="Proteomes" id="UP000325577"/>
    </source>
</evidence>
<proteinExistence type="predicted"/>
<dbReference type="AlphaFoldDB" id="A0A5J5B6J2"/>
<dbReference type="PANTHER" id="PTHR34779:SF1">
    <property type="entry name" value="OS09G0542900 PROTEIN"/>
    <property type="match status" value="1"/>
</dbReference>
<organism evidence="2 3">
    <name type="scientific">Nyssa sinensis</name>
    <dbReference type="NCBI Taxonomy" id="561372"/>
    <lineage>
        <taxon>Eukaryota</taxon>
        <taxon>Viridiplantae</taxon>
        <taxon>Streptophyta</taxon>
        <taxon>Embryophyta</taxon>
        <taxon>Tracheophyta</taxon>
        <taxon>Spermatophyta</taxon>
        <taxon>Magnoliopsida</taxon>
        <taxon>eudicotyledons</taxon>
        <taxon>Gunneridae</taxon>
        <taxon>Pentapetalae</taxon>
        <taxon>asterids</taxon>
        <taxon>Cornales</taxon>
        <taxon>Nyssaceae</taxon>
        <taxon>Nyssa</taxon>
    </lineage>
</organism>
<dbReference type="PANTHER" id="PTHR34779">
    <property type="entry name" value="OS09G0542900 PROTEIN"/>
    <property type="match status" value="1"/>
</dbReference>
<feature type="region of interest" description="Disordered" evidence="1">
    <location>
        <begin position="121"/>
        <end position="144"/>
    </location>
</feature>
<reference evidence="2 3" key="1">
    <citation type="submission" date="2019-09" db="EMBL/GenBank/DDBJ databases">
        <title>A chromosome-level genome assembly of the Chinese tupelo Nyssa sinensis.</title>
        <authorList>
            <person name="Yang X."/>
            <person name="Kang M."/>
            <person name="Yang Y."/>
            <person name="Xiong H."/>
            <person name="Wang M."/>
            <person name="Zhang Z."/>
            <person name="Wang Z."/>
            <person name="Wu H."/>
            <person name="Ma T."/>
            <person name="Liu J."/>
            <person name="Xi Z."/>
        </authorList>
    </citation>
    <scope>NUCLEOTIDE SEQUENCE [LARGE SCALE GENOMIC DNA]</scope>
    <source>
        <strain evidence="2">J267</strain>
        <tissue evidence="2">Leaf</tissue>
    </source>
</reference>
<dbReference type="EMBL" id="CM018038">
    <property type="protein sequence ID" value="KAA8537472.1"/>
    <property type="molecule type" value="Genomic_DNA"/>
</dbReference>
<accession>A0A5J5B6J2</accession>
<evidence type="ECO:0000256" key="1">
    <source>
        <dbReference type="SAM" id="MobiDB-lite"/>
    </source>
</evidence>
<dbReference type="OrthoDB" id="1926132at2759"/>
<dbReference type="InterPro" id="IPR038796">
    <property type="entry name" value="At1g76070-like"/>
</dbReference>
<keyword evidence="3" id="KW-1185">Reference proteome</keyword>
<name>A0A5J5B6J2_9ASTE</name>
<dbReference type="Proteomes" id="UP000325577">
    <property type="component" value="Linkage Group LG15"/>
</dbReference>
<feature type="region of interest" description="Disordered" evidence="1">
    <location>
        <begin position="54"/>
        <end position="74"/>
    </location>
</feature>
<gene>
    <name evidence="2" type="ORF">F0562_027080</name>
</gene>
<protein>
    <submittedName>
        <fullName evidence="2">Uncharacterized protein</fullName>
    </submittedName>
</protein>
<sequence length="207" mass="23095">MEKLAKSNNMLLKFLPKSASVVEKRSDNATKLKTHVGKGFSGPIVPMIQAKARPEPKINSSFQPQEPTSPKVSCMGQIKHKNKNKIKQTKKIVSLPKDFKPVVSSPREGKKKPYTIKAIFNSAKPARKSNASAEKPPLPDRAPSLSQMKMFASGRDKIGNLDWMLQIAPVDLDNRNYCSDEDRESEGEEEQVIFPFSAAIMFFHVVV</sequence>
<feature type="compositionally biased region" description="Polar residues" evidence="1">
    <location>
        <begin position="58"/>
        <end position="71"/>
    </location>
</feature>
<evidence type="ECO:0000313" key="2">
    <source>
        <dbReference type="EMBL" id="KAA8537472.1"/>
    </source>
</evidence>